<keyword evidence="4 6" id="KW-0472">Membrane</keyword>
<dbReference type="Gene3D" id="1.20.1420.30">
    <property type="entry name" value="NCX, central ion-binding region"/>
    <property type="match status" value="2"/>
</dbReference>
<organism evidence="8 9">
    <name type="scientific">Rhodopirellula sallentina SM41</name>
    <dbReference type="NCBI Taxonomy" id="1263870"/>
    <lineage>
        <taxon>Bacteria</taxon>
        <taxon>Pseudomonadati</taxon>
        <taxon>Planctomycetota</taxon>
        <taxon>Planctomycetia</taxon>
        <taxon>Pirellulales</taxon>
        <taxon>Pirellulaceae</taxon>
        <taxon>Rhodopirellula</taxon>
    </lineage>
</organism>
<dbReference type="RefSeq" id="WP_008686640.1">
    <property type="nucleotide sequence ID" value="NZ_ANOH01000398.1"/>
</dbReference>
<keyword evidence="9" id="KW-1185">Reference proteome</keyword>
<reference evidence="8 9" key="1">
    <citation type="journal article" date="2013" name="Mar. Genomics">
        <title>Expression of sulfatases in Rhodopirellula baltica and the diversity of sulfatases in the genus Rhodopirellula.</title>
        <authorList>
            <person name="Wegner C.E."/>
            <person name="Richter-Heitmann T."/>
            <person name="Klindworth A."/>
            <person name="Klockow C."/>
            <person name="Richter M."/>
            <person name="Achstetter T."/>
            <person name="Glockner F.O."/>
            <person name="Harder J."/>
        </authorList>
    </citation>
    <scope>NUCLEOTIDE SEQUENCE [LARGE SCALE GENOMIC DNA]</scope>
    <source>
        <strain evidence="8 9">SM41</strain>
    </source>
</reference>
<evidence type="ECO:0000256" key="5">
    <source>
        <dbReference type="SAM" id="MobiDB-lite"/>
    </source>
</evidence>
<dbReference type="OrthoDB" id="6146067at2"/>
<feature type="transmembrane region" description="Helical" evidence="6">
    <location>
        <begin position="247"/>
        <end position="268"/>
    </location>
</feature>
<dbReference type="AlphaFoldDB" id="M5TUU7"/>
<dbReference type="Pfam" id="PF01699">
    <property type="entry name" value="Na_Ca_ex"/>
    <property type="match status" value="2"/>
</dbReference>
<evidence type="ECO:0000256" key="6">
    <source>
        <dbReference type="SAM" id="Phobius"/>
    </source>
</evidence>
<feature type="transmembrane region" description="Helical" evidence="6">
    <location>
        <begin position="375"/>
        <end position="392"/>
    </location>
</feature>
<keyword evidence="3 6" id="KW-1133">Transmembrane helix</keyword>
<evidence type="ECO:0000256" key="1">
    <source>
        <dbReference type="ARBA" id="ARBA00004141"/>
    </source>
</evidence>
<dbReference type="GO" id="GO:0008273">
    <property type="term" value="F:calcium, potassium:sodium antiporter activity"/>
    <property type="evidence" value="ECO:0007669"/>
    <property type="project" value="TreeGrafter"/>
</dbReference>
<sequence length="454" mass="48800">MGILIPLIVIFFTCLVIWRACDGFEIASEYIGRNLSEGVRGGTINAISSSVPELCTTLIALFVLSDRDGFSVGIGTTAGSAIFNGMIIPAVCILSVVGFVVAGVRVTSVNVSTKVLVRDGLSLILCEFVLILLVNGDQLHWWQGGVLMLMYFAYLFYMLASMKRPETGSDAEHCDDAGDCENVSGEDADGKNENCDNASGEPGADCDDSQAGAIGRVCYWLSGGPLLDLERWFVRDHHREQMRDESWNGWGLLLTSTAVIGAACWGLVTACEWLGTGPGNAEHPSYTFLGQSFEGLGMPAMFVAVIFASMATSVPDTVISIRDARDGDYDDAVANALGSNIFDICFALGFPLFVYTLIHGPIELSADIAEQSGELRLLLLILTVVGFFVYFLGARGETASGTPYVEMRRGKAVLLLGLYVAFVAYIIARSQGVPAAAGLSEWLRMVLDWLPKLG</sequence>
<accession>M5TUU7</accession>
<keyword evidence="2 6" id="KW-0812">Transmembrane</keyword>
<feature type="transmembrane region" description="Helical" evidence="6">
    <location>
        <begin position="332"/>
        <end position="355"/>
    </location>
</feature>
<dbReference type="PATRIC" id="fig|1263870.3.peg.5938"/>
<feature type="transmembrane region" description="Helical" evidence="6">
    <location>
        <begin position="81"/>
        <end position="104"/>
    </location>
</feature>
<feature type="domain" description="Sodium/calcium exchanger membrane region" evidence="7">
    <location>
        <begin position="250"/>
        <end position="427"/>
    </location>
</feature>
<protein>
    <submittedName>
        <fullName evidence="8">Sodium/calcium exchanger membrane protein</fullName>
    </submittedName>
</protein>
<proteinExistence type="predicted"/>
<dbReference type="Proteomes" id="UP000011885">
    <property type="component" value="Unassembled WGS sequence"/>
</dbReference>
<gene>
    <name evidence="8" type="ORF">RSSM_05609</name>
</gene>
<evidence type="ECO:0000313" key="8">
    <source>
        <dbReference type="EMBL" id="EMI52940.1"/>
    </source>
</evidence>
<evidence type="ECO:0000259" key="7">
    <source>
        <dbReference type="Pfam" id="PF01699"/>
    </source>
</evidence>
<name>M5TUU7_9BACT</name>
<dbReference type="GO" id="GO:0006874">
    <property type="term" value="P:intracellular calcium ion homeostasis"/>
    <property type="evidence" value="ECO:0007669"/>
    <property type="project" value="TreeGrafter"/>
</dbReference>
<feature type="transmembrane region" description="Helical" evidence="6">
    <location>
        <begin position="140"/>
        <end position="160"/>
    </location>
</feature>
<dbReference type="PANTHER" id="PTHR10846">
    <property type="entry name" value="SODIUM/POTASSIUM/CALCIUM EXCHANGER"/>
    <property type="match status" value="1"/>
</dbReference>
<dbReference type="GO" id="GO:0005262">
    <property type="term" value="F:calcium channel activity"/>
    <property type="evidence" value="ECO:0007669"/>
    <property type="project" value="TreeGrafter"/>
</dbReference>
<dbReference type="InterPro" id="IPR004481">
    <property type="entry name" value="K/Na/Ca-exchanger"/>
</dbReference>
<evidence type="ECO:0000256" key="2">
    <source>
        <dbReference type="ARBA" id="ARBA00022692"/>
    </source>
</evidence>
<dbReference type="GO" id="GO:0005886">
    <property type="term" value="C:plasma membrane"/>
    <property type="evidence" value="ECO:0007669"/>
    <property type="project" value="TreeGrafter"/>
</dbReference>
<comment type="caution">
    <text evidence="8">The sequence shown here is derived from an EMBL/GenBank/DDBJ whole genome shotgun (WGS) entry which is preliminary data.</text>
</comment>
<dbReference type="PANTHER" id="PTHR10846:SF8">
    <property type="entry name" value="INNER MEMBRANE PROTEIN YRBG"/>
    <property type="match status" value="1"/>
</dbReference>
<feature type="transmembrane region" description="Helical" evidence="6">
    <location>
        <begin position="412"/>
        <end position="428"/>
    </location>
</feature>
<evidence type="ECO:0000313" key="9">
    <source>
        <dbReference type="Proteomes" id="UP000011885"/>
    </source>
</evidence>
<comment type="subcellular location">
    <subcellularLocation>
        <location evidence="1">Membrane</location>
        <topology evidence="1">Multi-pass membrane protein</topology>
    </subcellularLocation>
</comment>
<feature type="transmembrane region" description="Helical" evidence="6">
    <location>
        <begin position="116"/>
        <end position="134"/>
    </location>
</feature>
<dbReference type="InterPro" id="IPR004837">
    <property type="entry name" value="NaCa_Exmemb"/>
</dbReference>
<evidence type="ECO:0000256" key="4">
    <source>
        <dbReference type="ARBA" id="ARBA00023136"/>
    </source>
</evidence>
<feature type="region of interest" description="Disordered" evidence="5">
    <location>
        <begin position="183"/>
        <end position="202"/>
    </location>
</feature>
<evidence type="ECO:0000256" key="3">
    <source>
        <dbReference type="ARBA" id="ARBA00022989"/>
    </source>
</evidence>
<dbReference type="InterPro" id="IPR044880">
    <property type="entry name" value="NCX_ion-bd_dom_sf"/>
</dbReference>
<dbReference type="EMBL" id="ANOH01000398">
    <property type="protein sequence ID" value="EMI52940.1"/>
    <property type="molecule type" value="Genomic_DNA"/>
</dbReference>
<feature type="domain" description="Sodium/calcium exchanger membrane region" evidence="7">
    <location>
        <begin position="7"/>
        <end position="159"/>
    </location>
</feature>
<feature type="transmembrane region" description="Helical" evidence="6">
    <location>
        <begin position="288"/>
        <end position="311"/>
    </location>
</feature>